<sequence length="344" mass="35972">MALVSSLVPTSVAAAKPRGERAAGLGERALREGASGPDVKELQRLLVRAGLKVDADGKFGPSTTAAVKRFQRATKLEASGVVGRKTVAALRGAVDAEAAVHLTTGGYNGTGRRRARVARSLGDRIPVRRGMSGQDIRVLQDFLRRAGQQVNVDGEFGTGTWRAVRAFEAANALPVDGVVDAGDIDVLRGQADAGRNAPAAETPLALAPGDQAQLGPDGLAIAPANAPEPVKQLIAAGNRIAKMPYIYGGGHGKWEDRGYDCSGSVSYALHGGGLLEQSMPSGGFTRWGAAGPGRWVTIYANSGHMYMVVAGLRFDTSGAKQTGSRWQTEQRPTNGYAVRHPEGL</sequence>
<dbReference type="InterPro" id="IPR002477">
    <property type="entry name" value="Peptidoglycan-bd-like"/>
</dbReference>
<gene>
    <name evidence="3" type="ORF">AVDCRST_MAG13-1271</name>
</gene>
<evidence type="ECO:0000313" key="3">
    <source>
        <dbReference type="EMBL" id="CAA9482874.1"/>
    </source>
</evidence>
<dbReference type="InterPro" id="IPR036365">
    <property type="entry name" value="PGBD-like_sf"/>
</dbReference>
<accession>A0A6J4S1V3</accession>
<dbReference type="EMBL" id="CADCVO010000198">
    <property type="protein sequence ID" value="CAA9482874.1"/>
    <property type="molecule type" value="Genomic_DNA"/>
</dbReference>
<dbReference type="Pfam" id="PF01471">
    <property type="entry name" value="PG_binding_1"/>
    <property type="match status" value="2"/>
</dbReference>
<feature type="compositionally biased region" description="Polar residues" evidence="1">
    <location>
        <begin position="321"/>
        <end position="333"/>
    </location>
</feature>
<name>A0A6J4S1V3_9ACTN</name>
<evidence type="ECO:0000259" key="2">
    <source>
        <dbReference type="Pfam" id="PF01471"/>
    </source>
</evidence>
<proteinExistence type="predicted"/>
<evidence type="ECO:0000256" key="1">
    <source>
        <dbReference type="SAM" id="MobiDB-lite"/>
    </source>
</evidence>
<protein>
    <recommendedName>
        <fullName evidence="2">Peptidoglycan binding-like domain-containing protein</fullName>
    </recommendedName>
</protein>
<dbReference type="Gene3D" id="1.10.101.10">
    <property type="entry name" value="PGBD-like superfamily/PGBD"/>
    <property type="match status" value="2"/>
</dbReference>
<dbReference type="SUPFAM" id="SSF47090">
    <property type="entry name" value="PGBD-like"/>
    <property type="match status" value="2"/>
</dbReference>
<feature type="domain" description="Peptidoglycan binding-like" evidence="2">
    <location>
        <begin position="35"/>
        <end position="90"/>
    </location>
</feature>
<feature type="domain" description="Peptidoglycan binding-like" evidence="2">
    <location>
        <begin position="132"/>
        <end position="181"/>
    </location>
</feature>
<reference evidence="3" key="1">
    <citation type="submission" date="2020-02" db="EMBL/GenBank/DDBJ databases">
        <authorList>
            <person name="Meier V. D."/>
        </authorList>
    </citation>
    <scope>NUCLEOTIDE SEQUENCE</scope>
    <source>
        <strain evidence="3">AVDCRST_MAG13</strain>
    </source>
</reference>
<dbReference type="Gene3D" id="3.90.1720.10">
    <property type="entry name" value="endopeptidase domain like (from Nostoc punctiforme)"/>
    <property type="match status" value="1"/>
</dbReference>
<dbReference type="AlphaFoldDB" id="A0A6J4S1V3"/>
<dbReference type="InterPro" id="IPR036366">
    <property type="entry name" value="PGBDSf"/>
</dbReference>
<organism evidence="3">
    <name type="scientific">uncultured Solirubrobacteraceae bacterium</name>
    <dbReference type="NCBI Taxonomy" id="1162706"/>
    <lineage>
        <taxon>Bacteria</taxon>
        <taxon>Bacillati</taxon>
        <taxon>Actinomycetota</taxon>
        <taxon>Thermoleophilia</taxon>
        <taxon>Solirubrobacterales</taxon>
        <taxon>Solirubrobacteraceae</taxon>
        <taxon>environmental samples</taxon>
    </lineage>
</organism>
<feature type="region of interest" description="Disordered" evidence="1">
    <location>
        <begin position="321"/>
        <end position="344"/>
    </location>
</feature>